<reference evidence="2" key="2">
    <citation type="submission" date="2023-01" db="EMBL/GenBank/DDBJ databases">
        <title>Draft genome sequence of Litoribrevibacter albus strain NBRC 110071.</title>
        <authorList>
            <person name="Sun Q."/>
            <person name="Mori K."/>
        </authorList>
    </citation>
    <scope>NUCLEOTIDE SEQUENCE</scope>
    <source>
        <strain evidence="2">NBRC 110071</strain>
    </source>
</reference>
<feature type="domain" description="AB hydrolase-1" evidence="1">
    <location>
        <begin position="33"/>
        <end position="284"/>
    </location>
</feature>
<dbReference type="PANTHER" id="PTHR43798">
    <property type="entry name" value="MONOACYLGLYCEROL LIPASE"/>
    <property type="match status" value="1"/>
</dbReference>
<dbReference type="Gene3D" id="3.40.50.1820">
    <property type="entry name" value="alpha/beta hydrolase"/>
    <property type="match status" value="1"/>
</dbReference>
<dbReference type="EMBL" id="BSNM01000016">
    <property type="protein sequence ID" value="GLQ32751.1"/>
    <property type="molecule type" value="Genomic_DNA"/>
</dbReference>
<gene>
    <name evidence="2" type="primary">poxA</name>
    <name evidence="2" type="ORF">GCM10007876_32300</name>
</gene>
<evidence type="ECO:0000259" key="1">
    <source>
        <dbReference type="Pfam" id="PF12697"/>
    </source>
</evidence>
<dbReference type="PRINTS" id="PR00412">
    <property type="entry name" value="EPOXHYDRLASE"/>
</dbReference>
<evidence type="ECO:0000313" key="3">
    <source>
        <dbReference type="Proteomes" id="UP001161389"/>
    </source>
</evidence>
<comment type="caution">
    <text evidence="2">The sequence shown here is derived from an EMBL/GenBank/DDBJ whole genome shotgun (WGS) entry which is preliminary data.</text>
</comment>
<dbReference type="Proteomes" id="UP001161389">
    <property type="component" value="Unassembled WGS sequence"/>
</dbReference>
<proteinExistence type="predicted"/>
<keyword evidence="3" id="KW-1185">Reference proteome</keyword>
<accession>A0AA37SDY0</accession>
<dbReference type="RefSeq" id="WP_284382867.1">
    <property type="nucleotide sequence ID" value="NZ_BSNM01000016.1"/>
</dbReference>
<dbReference type="PANTHER" id="PTHR43798:SF33">
    <property type="entry name" value="HYDROLASE, PUTATIVE (AFU_ORTHOLOGUE AFUA_2G14860)-RELATED"/>
    <property type="match status" value="1"/>
</dbReference>
<dbReference type="GO" id="GO:0016787">
    <property type="term" value="F:hydrolase activity"/>
    <property type="evidence" value="ECO:0007669"/>
    <property type="project" value="UniProtKB-KW"/>
</dbReference>
<reference evidence="2" key="1">
    <citation type="journal article" date="2014" name="Int. J. Syst. Evol. Microbiol.">
        <title>Complete genome sequence of Corynebacterium casei LMG S-19264T (=DSM 44701T), isolated from a smear-ripened cheese.</title>
        <authorList>
            <consortium name="US DOE Joint Genome Institute (JGI-PGF)"/>
            <person name="Walter F."/>
            <person name="Albersmeier A."/>
            <person name="Kalinowski J."/>
            <person name="Ruckert C."/>
        </authorList>
    </citation>
    <scope>NUCLEOTIDE SEQUENCE</scope>
    <source>
        <strain evidence="2">NBRC 110071</strain>
    </source>
</reference>
<dbReference type="InterPro" id="IPR000639">
    <property type="entry name" value="Epox_hydrolase-like"/>
</dbReference>
<dbReference type="Pfam" id="PF12697">
    <property type="entry name" value="Abhydrolase_6"/>
    <property type="match status" value="1"/>
</dbReference>
<name>A0AA37SDY0_9GAMM</name>
<organism evidence="2 3">
    <name type="scientific">Litoribrevibacter albus</name>
    <dbReference type="NCBI Taxonomy" id="1473156"/>
    <lineage>
        <taxon>Bacteria</taxon>
        <taxon>Pseudomonadati</taxon>
        <taxon>Pseudomonadota</taxon>
        <taxon>Gammaproteobacteria</taxon>
        <taxon>Oceanospirillales</taxon>
        <taxon>Oceanospirillaceae</taxon>
        <taxon>Litoribrevibacter</taxon>
    </lineage>
</organism>
<sequence>MIPELEPWSYQVRSGFNLRGWRTRFSGKPIIHFLHGNGFCGLTYLPMLKPLLNDFDLLITDLPGHGDSDTGGRFMGWNKCASLALEVVHHFSGLLPQAVPIYAVGHSFGGVITSLMMAKDKHCFDQAILLDPVIFPPGMLRVMATIDLFGLLQQLPLAKQARVRTQEWESRQAAYDYFHERGTFKGWQPECLQSYVDYALQDTQDGVSLKCPPKREADIFSSYPKRLWPSLKRISTPTEIWAAKKTYPFIARSIERLKSHTAFHAETVEGGHCFMQERPEEIAERLRKQLLG</sequence>
<dbReference type="InterPro" id="IPR029058">
    <property type="entry name" value="AB_hydrolase_fold"/>
</dbReference>
<keyword evidence="2" id="KW-0378">Hydrolase</keyword>
<dbReference type="GO" id="GO:0016020">
    <property type="term" value="C:membrane"/>
    <property type="evidence" value="ECO:0007669"/>
    <property type="project" value="TreeGrafter"/>
</dbReference>
<protein>
    <submittedName>
        <fullName evidence="2">Alpha/beta hydrolase</fullName>
    </submittedName>
</protein>
<dbReference type="InterPro" id="IPR050266">
    <property type="entry name" value="AB_hydrolase_sf"/>
</dbReference>
<evidence type="ECO:0000313" key="2">
    <source>
        <dbReference type="EMBL" id="GLQ32751.1"/>
    </source>
</evidence>
<dbReference type="AlphaFoldDB" id="A0AA37SDY0"/>
<dbReference type="InterPro" id="IPR000073">
    <property type="entry name" value="AB_hydrolase_1"/>
</dbReference>
<dbReference type="SUPFAM" id="SSF53474">
    <property type="entry name" value="alpha/beta-Hydrolases"/>
    <property type="match status" value="1"/>
</dbReference>